<accession>A0ABV0KAL1</accession>
<evidence type="ECO:0000313" key="2">
    <source>
        <dbReference type="Proteomes" id="UP001482513"/>
    </source>
</evidence>
<dbReference type="Proteomes" id="UP001482513">
    <property type="component" value="Unassembled WGS sequence"/>
</dbReference>
<name>A0ABV0KAL1_9CYAN</name>
<organism evidence="1 2">
    <name type="scientific">Leptolyngbya subtilissima DQ-A4</name>
    <dbReference type="NCBI Taxonomy" id="2933933"/>
    <lineage>
        <taxon>Bacteria</taxon>
        <taxon>Bacillati</taxon>
        <taxon>Cyanobacteriota</taxon>
        <taxon>Cyanophyceae</taxon>
        <taxon>Leptolyngbyales</taxon>
        <taxon>Leptolyngbyaceae</taxon>
        <taxon>Leptolyngbya group</taxon>
        <taxon>Leptolyngbya</taxon>
    </lineage>
</organism>
<protein>
    <submittedName>
        <fullName evidence="1">Uncharacterized protein</fullName>
    </submittedName>
</protein>
<evidence type="ECO:0000313" key="1">
    <source>
        <dbReference type="EMBL" id="MEP0949595.1"/>
    </source>
</evidence>
<proteinExistence type="predicted"/>
<gene>
    <name evidence="1" type="ORF">NC992_22140</name>
</gene>
<dbReference type="EMBL" id="JAMPKX010000013">
    <property type="protein sequence ID" value="MEP0949595.1"/>
    <property type="molecule type" value="Genomic_DNA"/>
</dbReference>
<reference evidence="1 2" key="1">
    <citation type="submission" date="2022-04" db="EMBL/GenBank/DDBJ databases">
        <title>Positive selection, recombination, and allopatry shape intraspecific diversity of widespread and dominant cyanobacteria.</title>
        <authorList>
            <person name="Wei J."/>
            <person name="Shu W."/>
            <person name="Hu C."/>
        </authorList>
    </citation>
    <scope>NUCLEOTIDE SEQUENCE [LARGE SCALE GENOMIC DNA]</scope>
    <source>
        <strain evidence="1 2">DQ-A4</strain>
    </source>
</reference>
<keyword evidence="2" id="KW-1185">Reference proteome</keyword>
<dbReference type="RefSeq" id="WP_190707058.1">
    <property type="nucleotide sequence ID" value="NZ_JAMPKX010000013.1"/>
</dbReference>
<comment type="caution">
    <text evidence="1">The sequence shown here is derived from an EMBL/GenBank/DDBJ whole genome shotgun (WGS) entry which is preliminary data.</text>
</comment>
<sequence>MNHTVTTWGLSPRATSFLSQHPEQLPALAEAKALPPLPPGYVPEVVEVLFDDLPYLRAVNGELIFSRDCLTDYEPGCVEYRLDDQLAFFQVGGDVVVDRLGGLALVQGRVA</sequence>